<dbReference type="Proteomes" id="UP000230709">
    <property type="component" value="Chromosome"/>
</dbReference>
<name>A0A2D2CY30_METT3</name>
<keyword evidence="2" id="KW-1185">Reference proteome</keyword>
<protein>
    <recommendedName>
        <fullName evidence="3">Ribosomal protein S27</fullName>
    </recommendedName>
</protein>
<dbReference type="STRING" id="595536.GCA_000178815_03771"/>
<evidence type="ECO:0008006" key="3">
    <source>
        <dbReference type="Google" id="ProtNLM"/>
    </source>
</evidence>
<dbReference type="AlphaFoldDB" id="A0A2D2CY30"/>
<evidence type="ECO:0000313" key="2">
    <source>
        <dbReference type="Proteomes" id="UP000230709"/>
    </source>
</evidence>
<organism evidence="1 2">
    <name type="scientific">Methylosinus trichosporium (strain ATCC 35070 / NCIMB 11131 / UNIQEM 75 / OB3b)</name>
    <dbReference type="NCBI Taxonomy" id="595536"/>
    <lineage>
        <taxon>Bacteria</taxon>
        <taxon>Pseudomonadati</taxon>
        <taxon>Pseudomonadota</taxon>
        <taxon>Alphaproteobacteria</taxon>
        <taxon>Hyphomicrobiales</taxon>
        <taxon>Methylocystaceae</taxon>
        <taxon>Methylosinus</taxon>
    </lineage>
</organism>
<gene>
    <name evidence="1" type="ORF">CQW49_06920</name>
</gene>
<dbReference type="KEGG" id="mtw:CQW49_06920"/>
<dbReference type="RefSeq" id="WP_003612010.1">
    <property type="nucleotide sequence ID" value="NZ_ADVE02000001.1"/>
</dbReference>
<reference evidence="2" key="1">
    <citation type="submission" date="2017-10" db="EMBL/GenBank/DDBJ databases">
        <title>Completed PacBio SMRT sequence of Methylosinus trichosporium OB3b reveals presence of a third large plasmid.</title>
        <authorList>
            <person name="Charles T.C."/>
            <person name="Lynch M.D.J."/>
            <person name="Heil J.R."/>
            <person name="Cheng J."/>
        </authorList>
    </citation>
    <scope>NUCLEOTIDE SEQUENCE [LARGE SCALE GENOMIC DNA]</scope>
    <source>
        <strain evidence="2">OB3b</strain>
    </source>
</reference>
<evidence type="ECO:0000313" key="1">
    <source>
        <dbReference type="EMBL" id="ATQ67647.1"/>
    </source>
</evidence>
<proteinExistence type="predicted"/>
<dbReference type="EMBL" id="CP023737">
    <property type="protein sequence ID" value="ATQ67647.1"/>
    <property type="molecule type" value="Genomic_DNA"/>
</dbReference>
<accession>A0A2D2CY30</accession>
<sequence>MTPYSILILICSLSVSPSDCRPETAIDVVQGPKVASALQCGLMGQTTIAGVAIAPREGQEYMKIVCRRPA</sequence>